<gene>
    <name evidence="1" type="ORF">OUZ56_011200</name>
</gene>
<organism evidence="1 2">
    <name type="scientific">Daphnia magna</name>
    <dbReference type="NCBI Taxonomy" id="35525"/>
    <lineage>
        <taxon>Eukaryota</taxon>
        <taxon>Metazoa</taxon>
        <taxon>Ecdysozoa</taxon>
        <taxon>Arthropoda</taxon>
        <taxon>Crustacea</taxon>
        <taxon>Branchiopoda</taxon>
        <taxon>Diplostraca</taxon>
        <taxon>Cladocera</taxon>
        <taxon>Anomopoda</taxon>
        <taxon>Daphniidae</taxon>
        <taxon>Daphnia</taxon>
    </lineage>
</organism>
<dbReference type="EMBL" id="JAOYFB010000002">
    <property type="protein sequence ID" value="KAK4006071.1"/>
    <property type="molecule type" value="Genomic_DNA"/>
</dbReference>
<dbReference type="Proteomes" id="UP001234178">
    <property type="component" value="Unassembled WGS sequence"/>
</dbReference>
<keyword evidence="2" id="KW-1185">Reference proteome</keyword>
<reference evidence="1 2" key="1">
    <citation type="journal article" date="2023" name="Nucleic Acids Res.">
        <title>The hologenome of Daphnia magna reveals possible DNA methylation and microbiome-mediated evolution of the host genome.</title>
        <authorList>
            <person name="Chaturvedi A."/>
            <person name="Li X."/>
            <person name="Dhandapani V."/>
            <person name="Marshall H."/>
            <person name="Kissane S."/>
            <person name="Cuenca-Cambronero M."/>
            <person name="Asole G."/>
            <person name="Calvet F."/>
            <person name="Ruiz-Romero M."/>
            <person name="Marangio P."/>
            <person name="Guigo R."/>
            <person name="Rago D."/>
            <person name="Mirbahai L."/>
            <person name="Eastwood N."/>
            <person name="Colbourne J.K."/>
            <person name="Zhou J."/>
            <person name="Mallon E."/>
            <person name="Orsini L."/>
        </authorList>
    </citation>
    <scope>NUCLEOTIDE SEQUENCE [LARGE SCALE GENOMIC DNA]</scope>
    <source>
        <strain evidence="1">LRV0_1</strain>
    </source>
</reference>
<sequence>MLTQGAQHSFFDTTVAWLDLLAVLLNRDSDTTYNSVCSTLLNNCEEGTLTEIGHQEDAEHSTLAALHIL</sequence>
<evidence type="ECO:0000313" key="2">
    <source>
        <dbReference type="Proteomes" id="UP001234178"/>
    </source>
</evidence>
<accession>A0ABQ9YZQ0</accession>
<proteinExistence type="predicted"/>
<evidence type="ECO:0000313" key="1">
    <source>
        <dbReference type="EMBL" id="KAK4006071.1"/>
    </source>
</evidence>
<name>A0ABQ9YZQ0_9CRUS</name>
<protein>
    <submittedName>
        <fullName evidence="1">Uncharacterized protein</fullName>
    </submittedName>
</protein>
<comment type="caution">
    <text evidence="1">The sequence shown here is derived from an EMBL/GenBank/DDBJ whole genome shotgun (WGS) entry which is preliminary data.</text>
</comment>